<proteinExistence type="predicted"/>
<dbReference type="Proteomes" id="UP001432322">
    <property type="component" value="Unassembled WGS sequence"/>
</dbReference>
<gene>
    <name evidence="1" type="ORF">PFISCL1PPCAC_12466</name>
</gene>
<evidence type="ECO:0000313" key="2">
    <source>
        <dbReference type="Proteomes" id="UP001432322"/>
    </source>
</evidence>
<organism evidence="1 2">
    <name type="scientific">Pristionchus fissidentatus</name>
    <dbReference type="NCBI Taxonomy" id="1538716"/>
    <lineage>
        <taxon>Eukaryota</taxon>
        <taxon>Metazoa</taxon>
        <taxon>Ecdysozoa</taxon>
        <taxon>Nematoda</taxon>
        <taxon>Chromadorea</taxon>
        <taxon>Rhabditida</taxon>
        <taxon>Rhabditina</taxon>
        <taxon>Diplogasteromorpha</taxon>
        <taxon>Diplogasteroidea</taxon>
        <taxon>Neodiplogasteridae</taxon>
        <taxon>Pristionchus</taxon>
    </lineage>
</organism>
<feature type="non-terminal residue" evidence="1">
    <location>
        <position position="1"/>
    </location>
</feature>
<accession>A0AAV5VNR2</accession>
<dbReference type="EMBL" id="BTSY01000003">
    <property type="protein sequence ID" value="GMT21169.1"/>
    <property type="molecule type" value="Genomic_DNA"/>
</dbReference>
<sequence length="123" mass="14085">GVLSDSTVRSLNICQIQHFNDSIADEINTQITNLEVIILTINSSCDYFMVKTPEVMLSSISQVKYIFLSVLCTSDFMGMCNDFWDNLFRVKRETGSIVIYNYLSRFDENTDLSDVGISHVFWC</sequence>
<dbReference type="AlphaFoldDB" id="A0AAV5VNR2"/>
<comment type="caution">
    <text evidence="1">The sequence shown here is derived from an EMBL/GenBank/DDBJ whole genome shotgun (WGS) entry which is preliminary data.</text>
</comment>
<evidence type="ECO:0000313" key="1">
    <source>
        <dbReference type="EMBL" id="GMT21169.1"/>
    </source>
</evidence>
<name>A0AAV5VNR2_9BILA</name>
<reference evidence="1" key="1">
    <citation type="submission" date="2023-10" db="EMBL/GenBank/DDBJ databases">
        <title>Genome assembly of Pristionchus species.</title>
        <authorList>
            <person name="Yoshida K."/>
            <person name="Sommer R.J."/>
        </authorList>
    </citation>
    <scope>NUCLEOTIDE SEQUENCE</scope>
    <source>
        <strain evidence="1">RS5133</strain>
    </source>
</reference>
<keyword evidence="2" id="KW-1185">Reference proteome</keyword>
<protein>
    <submittedName>
        <fullName evidence="1">Uncharacterized protein</fullName>
    </submittedName>
</protein>